<proteinExistence type="predicted"/>
<dbReference type="CDD" id="cd05325">
    <property type="entry name" value="carb_red_sniffer_like_SDR_c"/>
    <property type="match status" value="1"/>
</dbReference>
<dbReference type="GO" id="GO:0016491">
    <property type="term" value="F:oxidoreductase activity"/>
    <property type="evidence" value="ECO:0007669"/>
    <property type="project" value="TreeGrafter"/>
</dbReference>
<comment type="caution">
    <text evidence="1">The sequence shown here is derived from an EMBL/GenBank/DDBJ whole genome shotgun (WGS) entry which is preliminary data.</text>
</comment>
<dbReference type="InterPro" id="IPR002347">
    <property type="entry name" value="SDR_fam"/>
</dbReference>
<dbReference type="InterPro" id="IPR036291">
    <property type="entry name" value="NAD(P)-bd_dom_sf"/>
</dbReference>
<dbReference type="PANTHER" id="PTHR43544:SF12">
    <property type="entry name" value="NAD(P)-BINDING ROSSMANN-FOLD SUPERFAMILY PROTEIN"/>
    <property type="match status" value="1"/>
</dbReference>
<gene>
    <name evidence="1" type="ORF">B7Z12_19880</name>
</gene>
<organism evidence="1 2">
    <name type="scientific">Caulobacter vibrioides</name>
    <name type="common">Caulobacter crescentus</name>
    <dbReference type="NCBI Taxonomy" id="155892"/>
    <lineage>
        <taxon>Bacteria</taxon>
        <taxon>Pseudomonadati</taxon>
        <taxon>Pseudomonadota</taxon>
        <taxon>Alphaproteobacteria</taxon>
        <taxon>Caulobacterales</taxon>
        <taxon>Caulobacteraceae</taxon>
        <taxon>Caulobacter</taxon>
    </lineage>
</organism>
<dbReference type="SUPFAM" id="SSF51735">
    <property type="entry name" value="NAD(P)-binding Rossmann-fold domains"/>
    <property type="match status" value="1"/>
</dbReference>
<evidence type="ECO:0000313" key="1">
    <source>
        <dbReference type="EMBL" id="OYW98436.1"/>
    </source>
</evidence>
<reference evidence="1 2" key="1">
    <citation type="submission" date="2017-03" db="EMBL/GenBank/DDBJ databases">
        <title>Lifting the veil on microbial sulfur biogeochemistry in mining wastewaters.</title>
        <authorList>
            <person name="Kantor R.S."/>
            <person name="Colenbrander Nelson T."/>
            <person name="Marshall S."/>
            <person name="Bennett D."/>
            <person name="Apte S."/>
            <person name="Camacho D."/>
            <person name="Thomas B.C."/>
            <person name="Warren L.A."/>
            <person name="Banfield J.F."/>
        </authorList>
    </citation>
    <scope>NUCLEOTIDE SEQUENCE [LARGE SCALE GENOMIC DNA]</scope>
    <source>
        <strain evidence="1">32-67-7</strain>
    </source>
</reference>
<sequence>MGASGGLGRAFVARLAAEPGWSAVIGVGRARPDDWPEDPRTPFLAMDLLDETALADLAIQLRARGTLGLVLIATGLLHDTDLTPEKSMRAVSAAAMQRLFEVNTIIPSLVLKHLTPLLPKDEPSLVGVLSARVGSVGDNRLGGWHAYRASKAALNMMIRCQALELQRERPRAVCVALHPGTVATDLSAPFARSPKTLFTPDDAAQRLLKVLSRLEPADSGGFFAHDGQPIPW</sequence>
<name>A0A258CS60_CAUVI</name>
<dbReference type="PANTHER" id="PTHR43544">
    <property type="entry name" value="SHORT-CHAIN DEHYDROGENASE/REDUCTASE"/>
    <property type="match status" value="1"/>
</dbReference>
<dbReference type="AlphaFoldDB" id="A0A258CS60"/>
<dbReference type="Gene3D" id="3.40.50.720">
    <property type="entry name" value="NAD(P)-binding Rossmann-like Domain"/>
    <property type="match status" value="1"/>
</dbReference>
<dbReference type="GO" id="GO:0005737">
    <property type="term" value="C:cytoplasm"/>
    <property type="evidence" value="ECO:0007669"/>
    <property type="project" value="TreeGrafter"/>
</dbReference>
<dbReference type="InterPro" id="IPR051468">
    <property type="entry name" value="Fungal_SecMetab_SDRs"/>
</dbReference>
<dbReference type="EMBL" id="NCDQ01000506">
    <property type="protein sequence ID" value="OYW98436.1"/>
    <property type="molecule type" value="Genomic_DNA"/>
</dbReference>
<dbReference type="Proteomes" id="UP000215616">
    <property type="component" value="Unassembled WGS sequence"/>
</dbReference>
<accession>A0A258CS60</accession>
<dbReference type="Pfam" id="PF00106">
    <property type="entry name" value="adh_short"/>
    <property type="match status" value="1"/>
</dbReference>
<evidence type="ECO:0000313" key="2">
    <source>
        <dbReference type="Proteomes" id="UP000215616"/>
    </source>
</evidence>
<protein>
    <submittedName>
        <fullName evidence="1">C-factor</fullName>
    </submittedName>
</protein>